<sequence>MSDSGRKGTRESPAAGCDSEGLDQTTPRHGLRQSHPLRRQQLVEAATPRHQPSLHHSTTLLCNHVHLSGSLPCPFMRTASHALSNQPSTPPSPSHLGGSGEVLHFRGGALLTTAALEWSKASRSEAKTPQSEQGRSAHMRHLCTMSITLNKPSSPRCPRKLYLRVAGALPTRPVLLCLALTACCPPSQRWATPRAVTLALQEAPPAADCSLTATLTHFSHIH</sequence>
<accession>A0A5B7DUA5</accession>
<keyword evidence="3" id="KW-1185">Reference proteome</keyword>
<evidence type="ECO:0000256" key="1">
    <source>
        <dbReference type="SAM" id="MobiDB-lite"/>
    </source>
</evidence>
<reference evidence="2 3" key="1">
    <citation type="submission" date="2019-05" db="EMBL/GenBank/DDBJ databases">
        <title>Another draft genome of Portunus trituberculatus and its Hox gene families provides insights of decapod evolution.</title>
        <authorList>
            <person name="Jeong J.-H."/>
            <person name="Song I."/>
            <person name="Kim S."/>
            <person name="Choi T."/>
            <person name="Kim D."/>
            <person name="Ryu S."/>
            <person name="Kim W."/>
        </authorList>
    </citation>
    <scope>NUCLEOTIDE SEQUENCE [LARGE SCALE GENOMIC DNA]</scope>
    <source>
        <tissue evidence="2">Muscle</tissue>
    </source>
</reference>
<evidence type="ECO:0000313" key="2">
    <source>
        <dbReference type="EMBL" id="MPC25261.1"/>
    </source>
</evidence>
<dbReference type="AlphaFoldDB" id="A0A5B7DUA5"/>
<comment type="caution">
    <text evidence="2">The sequence shown here is derived from an EMBL/GenBank/DDBJ whole genome shotgun (WGS) entry which is preliminary data.</text>
</comment>
<organism evidence="2 3">
    <name type="scientific">Portunus trituberculatus</name>
    <name type="common">Swimming crab</name>
    <name type="synonym">Neptunus trituberculatus</name>
    <dbReference type="NCBI Taxonomy" id="210409"/>
    <lineage>
        <taxon>Eukaryota</taxon>
        <taxon>Metazoa</taxon>
        <taxon>Ecdysozoa</taxon>
        <taxon>Arthropoda</taxon>
        <taxon>Crustacea</taxon>
        <taxon>Multicrustacea</taxon>
        <taxon>Malacostraca</taxon>
        <taxon>Eumalacostraca</taxon>
        <taxon>Eucarida</taxon>
        <taxon>Decapoda</taxon>
        <taxon>Pleocyemata</taxon>
        <taxon>Brachyura</taxon>
        <taxon>Eubrachyura</taxon>
        <taxon>Portunoidea</taxon>
        <taxon>Portunidae</taxon>
        <taxon>Portuninae</taxon>
        <taxon>Portunus</taxon>
    </lineage>
</organism>
<feature type="region of interest" description="Disordered" evidence="1">
    <location>
        <begin position="1"/>
        <end position="35"/>
    </location>
</feature>
<dbReference type="Proteomes" id="UP000324222">
    <property type="component" value="Unassembled WGS sequence"/>
</dbReference>
<evidence type="ECO:0000313" key="3">
    <source>
        <dbReference type="Proteomes" id="UP000324222"/>
    </source>
</evidence>
<proteinExistence type="predicted"/>
<feature type="compositionally biased region" description="Basic and acidic residues" evidence="1">
    <location>
        <begin position="1"/>
        <end position="10"/>
    </location>
</feature>
<name>A0A5B7DUA5_PORTR</name>
<dbReference type="EMBL" id="VSRR010001438">
    <property type="protein sequence ID" value="MPC25261.1"/>
    <property type="molecule type" value="Genomic_DNA"/>
</dbReference>
<protein>
    <submittedName>
        <fullName evidence="2">Uncharacterized protein</fullName>
    </submittedName>
</protein>
<feature type="region of interest" description="Disordered" evidence="1">
    <location>
        <begin position="82"/>
        <end position="101"/>
    </location>
</feature>
<gene>
    <name evidence="2" type="ORF">E2C01_018366</name>
</gene>